<name>A0A418VCA1_9DEIO</name>
<gene>
    <name evidence="1" type="ORF">D3875_14435</name>
</gene>
<evidence type="ECO:0008006" key="3">
    <source>
        <dbReference type="Google" id="ProtNLM"/>
    </source>
</evidence>
<accession>A0A418VCA1</accession>
<dbReference type="InterPro" id="IPR011250">
    <property type="entry name" value="OMP/PagP_B-barrel"/>
</dbReference>
<dbReference type="AlphaFoldDB" id="A0A418VCA1"/>
<dbReference type="Gene3D" id="2.40.128.130">
    <property type="entry name" value="Autotransporter beta-domain"/>
    <property type="match status" value="1"/>
</dbReference>
<evidence type="ECO:0000313" key="1">
    <source>
        <dbReference type="EMBL" id="RJF73773.1"/>
    </source>
</evidence>
<protein>
    <recommendedName>
        <fullName evidence="3">Outer membrane protein beta-barrel domain-containing protein</fullName>
    </recommendedName>
</protein>
<organism evidence="1 2">
    <name type="scientific">Deinococcus cavernae</name>
    <dbReference type="NCBI Taxonomy" id="2320857"/>
    <lineage>
        <taxon>Bacteria</taxon>
        <taxon>Thermotogati</taxon>
        <taxon>Deinococcota</taxon>
        <taxon>Deinococci</taxon>
        <taxon>Deinococcales</taxon>
        <taxon>Deinococcaceae</taxon>
        <taxon>Deinococcus</taxon>
    </lineage>
</organism>
<keyword evidence="2" id="KW-1185">Reference proteome</keyword>
<dbReference type="EMBL" id="QYUJ01000014">
    <property type="protein sequence ID" value="RJF73773.1"/>
    <property type="molecule type" value="Genomic_DNA"/>
</dbReference>
<evidence type="ECO:0000313" key="2">
    <source>
        <dbReference type="Proteomes" id="UP000286287"/>
    </source>
</evidence>
<comment type="caution">
    <text evidence="1">The sequence shown here is derived from an EMBL/GenBank/DDBJ whole genome shotgun (WGS) entry which is preliminary data.</text>
</comment>
<dbReference type="SUPFAM" id="SSF56925">
    <property type="entry name" value="OMPA-like"/>
    <property type="match status" value="1"/>
</dbReference>
<dbReference type="Proteomes" id="UP000286287">
    <property type="component" value="Unassembled WGS sequence"/>
</dbReference>
<dbReference type="InterPro" id="IPR036709">
    <property type="entry name" value="Autotransporte_beta_dom_sf"/>
</dbReference>
<sequence>MGLAAYGVMYPSQGFMVRVSAGNDQLVNSFGVRITGDIPVRGTTPGASASAAITYRATTGRIDGILGVGAGYNFTRAATFGELSIGVDYRLTDNIALYGEGRQHYYFNIGNPYPNISSIAAGLKFRF</sequence>
<proteinExistence type="predicted"/>
<reference evidence="1 2" key="1">
    <citation type="submission" date="2018-09" db="EMBL/GenBank/DDBJ databases">
        <authorList>
            <person name="Zhu H."/>
        </authorList>
    </citation>
    <scope>NUCLEOTIDE SEQUENCE [LARGE SCALE GENOMIC DNA]</scope>
    <source>
        <strain evidence="1 2">K2S05-167</strain>
    </source>
</reference>